<reference evidence="3" key="1">
    <citation type="submission" date="2010-03" db="EMBL/GenBank/DDBJ databases">
        <title>The genome sequence of Thermus scotoductus SA-01.</title>
        <authorList>
            <person name="Gounder K."/>
            <person name="Liesegang H."/>
            <person name="Brzuszkiewicz E."/>
            <person name="Wollherr A."/>
            <person name="Daniel R."/>
            <person name="Gottschalk G."/>
            <person name="van Heerden E."/>
            <person name="Litthauer D."/>
        </authorList>
    </citation>
    <scope>NUCLEOTIDE SEQUENCE [LARGE SCALE GENOMIC DNA]</scope>
    <source>
        <strain evidence="3">ATCC 700910 / SA-01</strain>
    </source>
</reference>
<sequence length="75" mass="7864">MDAASGHPHVRGDYWAGIHALRDEGGPSPRAWGLLAARKEERNAKRAIPTCVGTTGGPGPGMPGMPGHPHVRGDY</sequence>
<dbReference type="Proteomes" id="UP000008087">
    <property type="component" value="Chromosome"/>
</dbReference>
<evidence type="ECO:0000256" key="1">
    <source>
        <dbReference type="SAM" id="MobiDB-lite"/>
    </source>
</evidence>
<feature type="region of interest" description="Disordered" evidence="1">
    <location>
        <begin position="45"/>
        <end position="75"/>
    </location>
</feature>
<evidence type="ECO:0000313" key="2">
    <source>
        <dbReference type="EMBL" id="ADW21259.1"/>
    </source>
</evidence>
<dbReference type="AlphaFoldDB" id="E8PMA4"/>
<organism evidence="2 3">
    <name type="scientific">Thermus scotoductus (strain ATCC 700910 / SA-01)</name>
    <dbReference type="NCBI Taxonomy" id="743525"/>
    <lineage>
        <taxon>Bacteria</taxon>
        <taxon>Thermotogati</taxon>
        <taxon>Deinococcota</taxon>
        <taxon>Deinococci</taxon>
        <taxon>Thermales</taxon>
        <taxon>Thermaceae</taxon>
        <taxon>Thermus</taxon>
    </lineage>
</organism>
<gene>
    <name evidence="2" type="ordered locus">TSC_c06300</name>
</gene>
<name>E8PMA4_THESS</name>
<reference evidence="2 3" key="2">
    <citation type="journal article" date="2011" name="BMC Genomics">
        <title>Sequence of the hyperplastic genome of the naturally competent Thermus scotoductus SA-01.</title>
        <authorList>
            <person name="Gounder K."/>
            <person name="Brzuszkiewicz E."/>
            <person name="Liesegang H."/>
            <person name="Wollherr A."/>
            <person name="Daniel R."/>
            <person name="Gottschalk G."/>
            <person name="Reva O."/>
            <person name="Kumwenda B."/>
            <person name="Srivastava M."/>
            <person name="Bricio C."/>
            <person name="Berenguer J."/>
            <person name="van Heerden E."/>
            <person name="Litthauer D."/>
        </authorList>
    </citation>
    <scope>NUCLEOTIDE SEQUENCE [LARGE SCALE GENOMIC DNA]</scope>
    <source>
        <strain evidence="3">ATCC 700910 / SA-01</strain>
    </source>
</reference>
<proteinExistence type="predicted"/>
<dbReference type="AntiFam" id="ANF00006">
    <property type="entry name" value="Translation of CRISPR region"/>
</dbReference>
<feature type="compositionally biased region" description="Gly residues" evidence="1">
    <location>
        <begin position="54"/>
        <end position="64"/>
    </location>
</feature>
<protein>
    <submittedName>
        <fullName evidence="2">Uncharacterized protein</fullName>
    </submittedName>
</protein>
<dbReference type="KEGG" id="tsc:TSC_c06300"/>
<dbReference type="AntiFam" id="ANF00057">
    <property type="entry name" value="Translation of E. coli type CRISPR repeat"/>
</dbReference>
<dbReference type="STRING" id="743525.TSC_c06300"/>
<accession>E8PMA4</accession>
<dbReference type="EMBL" id="CP001962">
    <property type="protein sequence ID" value="ADW21259.1"/>
    <property type="molecule type" value="Genomic_DNA"/>
</dbReference>
<dbReference type="HOGENOM" id="CLU_2701029_0_0_0"/>
<evidence type="ECO:0000313" key="3">
    <source>
        <dbReference type="Proteomes" id="UP000008087"/>
    </source>
</evidence>